<organism evidence="1 2">
    <name type="scientific">Xylanibacter caecicola</name>
    <dbReference type="NCBI Taxonomy" id="2736294"/>
    <lineage>
        <taxon>Bacteria</taxon>
        <taxon>Pseudomonadati</taxon>
        <taxon>Bacteroidota</taxon>
        <taxon>Bacteroidia</taxon>
        <taxon>Bacteroidales</taxon>
        <taxon>Prevotellaceae</taxon>
        <taxon>Xylanibacter</taxon>
    </lineage>
</organism>
<evidence type="ECO:0000313" key="2">
    <source>
        <dbReference type="Proteomes" id="UP000820977"/>
    </source>
</evidence>
<dbReference type="EMBL" id="JABKKJ010000004">
    <property type="protein sequence ID" value="NPE24771.1"/>
    <property type="molecule type" value="Genomic_DNA"/>
</dbReference>
<comment type="caution">
    <text evidence="1">The sequence shown here is derived from an EMBL/GenBank/DDBJ whole genome shotgun (WGS) entry which is preliminary data.</text>
</comment>
<dbReference type="Gene3D" id="3.40.1170.10">
    <property type="entry name" value="DNA repair protein MutS, domain I"/>
    <property type="match status" value="1"/>
</dbReference>
<gene>
    <name evidence="1" type="ORF">HPS54_04430</name>
</gene>
<dbReference type="RefSeq" id="WP_172344263.1">
    <property type="nucleotide sequence ID" value="NZ_CASYYZ010000043.1"/>
</dbReference>
<dbReference type="Proteomes" id="UP000820977">
    <property type="component" value="Unassembled WGS sequence"/>
</dbReference>
<accession>A0ABX2B0K4</accession>
<protein>
    <submittedName>
        <fullName evidence="1">Uncharacterized protein</fullName>
    </submittedName>
</protein>
<reference evidence="1 2" key="1">
    <citation type="submission" date="2020-05" db="EMBL/GenBank/DDBJ databases">
        <title>Distinct polysaccharide utilization as determinants for interspecies competition between intestinal Prevotella spp.</title>
        <authorList>
            <person name="Galvez E.J.C."/>
            <person name="Iljazovic A."/>
            <person name="Strowig T."/>
        </authorList>
    </citation>
    <scope>NUCLEOTIDE SEQUENCE [LARGE SCALE GENOMIC DNA]</scope>
    <source>
        <strain evidence="1 2">PCHR</strain>
    </source>
</reference>
<proteinExistence type="predicted"/>
<name>A0ABX2B0K4_9BACT</name>
<sequence length="104" mass="12141">MATIKEILEIEFARDSANDWQKIHLFQEGSFYRAYEVSAWLCWTHLNKFKVTHRGMKGIDQTVTFIGFPLTSLEKWKPEGSEVGEILSLVSHHNRYYSNIHPQG</sequence>
<dbReference type="InterPro" id="IPR016151">
    <property type="entry name" value="DNA_mismatch_repair_MutS_N"/>
</dbReference>
<evidence type="ECO:0000313" key="1">
    <source>
        <dbReference type="EMBL" id="NPE24771.1"/>
    </source>
</evidence>
<keyword evidence="2" id="KW-1185">Reference proteome</keyword>
<dbReference type="SUPFAM" id="SSF55271">
    <property type="entry name" value="DNA repair protein MutS, domain I"/>
    <property type="match status" value="1"/>
</dbReference>